<dbReference type="GO" id="GO:0004852">
    <property type="term" value="F:uroporphyrinogen-III synthase activity"/>
    <property type="evidence" value="ECO:0007669"/>
    <property type="project" value="UniProtKB-UniRule"/>
</dbReference>
<comment type="pathway">
    <text evidence="1 9">Porphyrin-containing compound metabolism; protoporphyrin-IX biosynthesis; coproporphyrinogen-III from 5-aminolevulinate: step 3/4.</text>
</comment>
<dbReference type="InterPro" id="IPR003754">
    <property type="entry name" value="4pyrrol_synth_uPrphyn_synth"/>
</dbReference>
<feature type="domain" description="Tetrapyrrole biosynthesis uroporphyrinogen III synthase" evidence="10">
    <location>
        <begin position="23"/>
        <end position="250"/>
    </location>
</feature>
<dbReference type="GO" id="GO:0006780">
    <property type="term" value="P:uroporphyrinogen III biosynthetic process"/>
    <property type="evidence" value="ECO:0007669"/>
    <property type="project" value="UniProtKB-UniRule"/>
</dbReference>
<proteinExistence type="inferred from homology"/>
<dbReference type="PANTHER" id="PTHR38042">
    <property type="entry name" value="UROPORPHYRINOGEN-III SYNTHASE, CHLOROPLASTIC"/>
    <property type="match status" value="1"/>
</dbReference>
<dbReference type="InterPro" id="IPR036108">
    <property type="entry name" value="4pyrrol_syn_uPrphyn_synt_sf"/>
</dbReference>
<dbReference type="Pfam" id="PF02602">
    <property type="entry name" value="HEM4"/>
    <property type="match status" value="1"/>
</dbReference>
<keyword evidence="4 9" id="KW-0456">Lyase</keyword>
<evidence type="ECO:0000256" key="7">
    <source>
        <dbReference type="ARBA" id="ARBA00040167"/>
    </source>
</evidence>
<dbReference type="Proteomes" id="UP000391919">
    <property type="component" value="Unassembled WGS sequence"/>
</dbReference>
<evidence type="ECO:0000256" key="2">
    <source>
        <dbReference type="ARBA" id="ARBA00008133"/>
    </source>
</evidence>
<dbReference type="EC" id="4.2.1.75" evidence="3 9"/>
<evidence type="ECO:0000313" key="11">
    <source>
        <dbReference type="EMBL" id="GER69197.1"/>
    </source>
</evidence>
<dbReference type="RefSeq" id="WP_151679252.1">
    <property type="nucleotide sequence ID" value="NZ_BKZP01000005.1"/>
</dbReference>
<evidence type="ECO:0000256" key="6">
    <source>
        <dbReference type="ARBA" id="ARBA00037589"/>
    </source>
</evidence>
<evidence type="ECO:0000256" key="9">
    <source>
        <dbReference type="RuleBase" id="RU366031"/>
    </source>
</evidence>
<dbReference type="UniPathway" id="UPA00251">
    <property type="reaction ID" value="UER00320"/>
</dbReference>
<dbReference type="Gene3D" id="3.40.50.10090">
    <property type="match status" value="2"/>
</dbReference>
<dbReference type="EMBL" id="BKZQ01000004">
    <property type="protein sequence ID" value="GER69197.1"/>
    <property type="molecule type" value="Genomic_DNA"/>
</dbReference>
<evidence type="ECO:0000256" key="3">
    <source>
        <dbReference type="ARBA" id="ARBA00013109"/>
    </source>
</evidence>
<evidence type="ECO:0000256" key="1">
    <source>
        <dbReference type="ARBA" id="ARBA00004772"/>
    </source>
</evidence>
<comment type="function">
    <text evidence="6 9">Catalyzes cyclization of the linear tetrapyrrole, hydroxymethylbilane, to the macrocyclic uroporphyrinogen III.</text>
</comment>
<name>A0A5J4JFA3_9BACI</name>
<evidence type="ECO:0000256" key="5">
    <source>
        <dbReference type="ARBA" id="ARBA00023244"/>
    </source>
</evidence>
<evidence type="ECO:0000313" key="12">
    <source>
        <dbReference type="Proteomes" id="UP000391919"/>
    </source>
</evidence>
<comment type="similarity">
    <text evidence="2 9">Belongs to the uroporphyrinogen-III synthase family.</text>
</comment>
<organism evidence="11 12">
    <name type="scientific">Weizmannia acidilactici</name>
    <dbReference type="NCBI Taxonomy" id="2607726"/>
    <lineage>
        <taxon>Bacteria</taxon>
        <taxon>Bacillati</taxon>
        <taxon>Bacillota</taxon>
        <taxon>Bacilli</taxon>
        <taxon>Bacillales</taxon>
        <taxon>Bacillaceae</taxon>
        <taxon>Heyndrickxia</taxon>
    </lineage>
</organism>
<sequence>MNTNGPLSGKRILITRGGKEGERLAAQIEALGGKAFVVPMIAFRAYEDPNAHEYLKKLPEYDWAVFTSKNGVQYFLEQCSKSGISCDRLYINWAAVGKKTAAYMDKCGLKASFTPSKYTAKDFAAAFLSSGHSLKRVLLPKGNLASSEIADSLKKSGIIVDEWIVYETYLPPESREKLLEVLKWENIDFALFASPSAFRHFKAVIDASGIDHAAQRIKMAAIGPVTKSAVEEAGFTVQVSPDEYTMPAMLSALCQYVTRV</sequence>
<evidence type="ECO:0000259" key="10">
    <source>
        <dbReference type="Pfam" id="PF02602"/>
    </source>
</evidence>
<reference evidence="11 12" key="1">
    <citation type="submission" date="2019-09" db="EMBL/GenBank/DDBJ databases">
        <title>Draft genome sequence of Bacillus sp. JC-7.</title>
        <authorList>
            <person name="Tanaka N."/>
            <person name="Shiwa Y."/>
            <person name="Fujita N."/>
            <person name="Tanasupawat S."/>
        </authorList>
    </citation>
    <scope>NUCLEOTIDE SEQUENCE [LARGE SCALE GENOMIC DNA]</scope>
    <source>
        <strain evidence="11 12">JC-7</strain>
    </source>
</reference>
<protein>
    <recommendedName>
        <fullName evidence="7 9">Uroporphyrinogen-III synthase</fullName>
        <ecNumber evidence="3 9">4.2.1.75</ecNumber>
    </recommendedName>
</protein>
<dbReference type="SUPFAM" id="SSF69618">
    <property type="entry name" value="HemD-like"/>
    <property type="match status" value="1"/>
</dbReference>
<evidence type="ECO:0000256" key="8">
    <source>
        <dbReference type="ARBA" id="ARBA00048617"/>
    </source>
</evidence>
<comment type="caution">
    <text evidence="11">The sequence shown here is derived from an EMBL/GenBank/DDBJ whole genome shotgun (WGS) entry which is preliminary data.</text>
</comment>
<dbReference type="GO" id="GO:0006782">
    <property type="term" value="P:protoporphyrinogen IX biosynthetic process"/>
    <property type="evidence" value="ECO:0007669"/>
    <property type="project" value="UniProtKB-UniRule"/>
</dbReference>
<evidence type="ECO:0000256" key="4">
    <source>
        <dbReference type="ARBA" id="ARBA00023239"/>
    </source>
</evidence>
<dbReference type="PANTHER" id="PTHR38042:SF1">
    <property type="entry name" value="UROPORPHYRINOGEN-III SYNTHASE, CHLOROPLASTIC"/>
    <property type="match status" value="1"/>
</dbReference>
<comment type="catalytic activity">
    <reaction evidence="8 9">
        <text>hydroxymethylbilane = uroporphyrinogen III + H2O</text>
        <dbReference type="Rhea" id="RHEA:18965"/>
        <dbReference type="ChEBI" id="CHEBI:15377"/>
        <dbReference type="ChEBI" id="CHEBI:57308"/>
        <dbReference type="ChEBI" id="CHEBI:57845"/>
        <dbReference type="EC" id="4.2.1.75"/>
    </reaction>
</comment>
<gene>
    <name evidence="11" type="primary">hemD</name>
    <name evidence="11" type="ORF">BpJC7_05000</name>
</gene>
<accession>A0A5J4JFA3</accession>
<dbReference type="AlphaFoldDB" id="A0A5J4JFA3"/>
<dbReference type="CDD" id="cd06578">
    <property type="entry name" value="HemD"/>
    <property type="match status" value="1"/>
</dbReference>
<dbReference type="InterPro" id="IPR039793">
    <property type="entry name" value="UROS/Hem4"/>
</dbReference>
<keyword evidence="12" id="KW-1185">Reference proteome</keyword>
<keyword evidence="5 9" id="KW-0627">Porphyrin biosynthesis</keyword>